<comment type="catalytic activity">
    <reaction evidence="1">
        <text>Thiol-dependent hydrolysis of ester, thioester, amide, peptide and isopeptide bonds formed by the C-terminal Gly of ubiquitin (a 76-residue protein attached to proteins as an intracellular targeting signal).</text>
        <dbReference type="EC" id="3.4.19.12"/>
    </reaction>
</comment>
<dbReference type="Gene3D" id="3.90.70.10">
    <property type="entry name" value="Cysteine proteinases"/>
    <property type="match status" value="2"/>
</dbReference>
<evidence type="ECO:0000256" key="2">
    <source>
        <dbReference type="ARBA" id="ARBA00009085"/>
    </source>
</evidence>
<evidence type="ECO:0000259" key="9">
    <source>
        <dbReference type="PROSITE" id="PS50235"/>
    </source>
</evidence>
<feature type="compositionally biased region" description="Acidic residues" evidence="8">
    <location>
        <begin position="1074"/>
        <end position="1084"/>
    </location>
</feature>
<dbReference type="GO" id="GO:0016579">
    <property type="term" value="P:protein deubiquitination"/>
    <property type="evidence" value="ECO:0007669"/>
    <property type="project" value="InterPro"/>
</dbReference>
<name>A2FDH2_TRIV3</name>
<dbReference type="OMA" id="HEEDNSH"/>
<evidence type="ECO:0000256" key="8">
    <source>
        <dbReference type="SAM" id="MobiDB-lite"/>
    </source>
</evidence>
<organism evidence="10 11">
    <name type="scientific">Trichomonas vaginalis (strain ATCC PRA-98 / G3)</name>
    <dbReference type="NCBI Taxonomy" id="412133"/>
    <lineage>
        <taxon>Eukaryota</taxon>
        <taxon>Metamonada</taxon>
        <taxon>Parabasalia</taxon>
        <taxon>Trichomonadida</taxon>
        <taxon>Trichomonadidae</taxon>
        <taxon>Trichomonas</taxon>
    </lineage>
</organism>
<evidence type="ECO:0000256" key="7">
    <source>
        <dbReference type="ARBA" id="ARBA00022807"/>
    </source>
</evidence>
<feature type="compositionally biased region" description="Basic and acidic residues" evidence="8">
    <location>
        <begin position="1251"/>
        <end position="1265"/>
    </location>
</feature>
<protein>
    <recommendedName>
        <fullName evidence="3">ubiquitinyl hydrolase 1</fullName>
        <ecNumber evidence="3">3.4.19.12</ecNumber>
    </recommendedName>
</protein>
<feature type="domain" description="USP" evidence="9">
    <location>
        <begin position="179"/>
        <end position="1763"/>
    </location>
</feature>
<dbReference type="EC" id="3.4.19.12" evidence="3"/>
<keyword evidence="11" id="KW-1185">Reference proteome</keyword>
<feature type="compositionally biased region" description="Basic and acidic residues" evidence="8">
    <location>
        <begin position="555"/>
        <end position="672"/>
    </location>
</feature>
<feature type="compositionally biased region" description="Basic and acidic residues" evidence="8">
    <location>
        <begin position="801"/>
        <end position="811"/>
    </location>
</feature>
<reference evidence="10" key="1">
    <citation type="submission" date="2006-10" db="EMBL/GenBank/DDBJ databases">
        <authorList>
            <person name="Amadeo P."/>
            <person name="Zhao Q."/>
            <person name="Wortman J."/>
            <person name="Fraser-Liggett C."/>
            <person name="Carlton J."/>
        </authorList>
    </citation>
    <scope>NUCLEOTIDE SEQUENCE</scope>
    <source>
        <strain evidence="10">G3</strain>
    </source>
</reference>
<dbReference type="InParanoid" id="A2FDH2"/>
<dbReference type="KEGG" id="tva:4754827"/>
<feature type="compositionally biased region" description="Low complexity" evidence="8">
    <location>
        <begin position="1785"/>
        <end position="1796"/>
    </location>
</feature>
<proteinExistence type="inferred from homology"/>
<feature type="compositionally biased region" description="Basic and acidic residues" evidence="8">
    <location>
        <begin position="711"/>
        <end position="759"/>
    </location>
</feature>
<feature type="compositionally biased region" description="Basic and acidic residues" evidence="8">
    <location>
        <begin position="1061"/>
        <end position="1073"/>
    </location>
</feature>
<accession>A2FDH2</accession>
<feature type="compositionally biased region" description="Basic and acidic residues" evidence="8">
    <location>
        <begin position="780"/>
        <end position="791"/>
    </location>
</feature>
<feature type="region of interest" description="Disordered" evidence="8">
    <location>
        <begin position="1432"/>
        <end position="1452"/>
    </location>
</feature>
<feature type="region of interest" description="Disordered" evidence="8">
    <location>
        <begin position="555"/>
        <end position="1364"/>
    </location>
</feature>
<evidence type="ECO:0000313" key="10">
    <source>
        <dbReference type="EMBL" id="EAX97049.1"/>
    </source>
</evidence>
<feature type="compositionally biased region" description="Basic and acidic residues" evidence="8">
    <location>
        <begin position="1161"/>
        <end position="1177"/>
    </location>
</feature>
<evidence type="ECO:0000256" key="1">
    <source>
        <dbReference type="ARBA" id="ARBA00000707"/>
    </source>
</evidence>
<feature type="region of interest" description="Disordered" evidence="8">
    <location>
        <begin position="1379"/>
        <end position="1403"/>
    </location>
</feature>
<feature type="compositionally biased region" description="Basic and acidic residues" evidence="8">
    <location>
        <begin position="1140"/>
        <end position="1154"/>
    </location>
</feature>
<evidence type="ECO:0000256" key="6">
    <source>
        <dbReference type="ARBA" id="ARBA00022801"/>
    </source>
</evidence>
<evidence type="ECO:0000256" key="3">
    <source>
        <dbReference type="ARBA" id="ARBA00012759"/>
    </source>
</evidence>
<evidence type="ECO:0000256" key="5">
    <source>
        <dbReference type="ARBA" id="ARBA00022786"/>
    </source>
</evidence>
<dbReference type="PROSITE" id="PS50235">
    <property type="entry name" value="USP_3"/>
    <property type="match status" value="1"/>
</dbReference>
<evidence type="ECO:0000313" key="11">
    <source>
        <dbReference type="Proteomes" id="UP000001542"/>
    </source>
</evidence>
<evidence type="ECO:0000256" key="4">
    <source>
        <dbReference type="ARBA" id="ARBA00022670"/>
    </source>
</evidence>
<dbReference type="RefSeq" id="XP_001309979.1">
    <property type="nucleotide sequence ID" value="XM_001309978.1"/>
</dbReference>
<keyword evidence="6 10" id="KW-0378">Hydrolase</keyword>
<feature type="compositionally biased region" description="Basic and acidic residues" evidence="8">
    <location>
        <begin position="1192"/>
        <end position="1238"/>
    </location>
</feature>
<dbReference type="EMBL" id="DS113732">
    <property type="protein sequence ID" value="EAX97049.1"/>
    <property type="molecule type" value="Genomic_DNA"/>
</dbReference>
<dbReference type="VEuPathDB" id="TrichDB:TVAG_353800"/>
<dbReference type="SMR" id="A2FDH2"/>
<dbReference type="eggNOG" id="KOG1870">
    <property type="taxonomic scope" value="Eukaryota"/>
</dbReference>
<feature type="compositionally biased region" description="Basic and acidic residues" evidence="8">
    <location>
        <begin position="987"/>
        <end position="1004"/>
    </location>
</feature>
<sequence>MCDIDQISKLNKEVRVTLKIKEQIRLITFPDPKDKTKFTVLKDNDSLKLHRNLPLIYVDPKKDGKFKYPKVKILPFSTNYSNYSDLSNFTVPTKRADSQQVSSFSLYSSSSNFKPISQSNTISRYPSSKVEFPSIASQNLTNYSTDFSSKPKRAISYTSSDIFMRRTPVQSAYSHPGMIGCKNLGNTCYFNSGIQCIMHSLPLTRFLLGDEWRDDINETNPLGMKGKLVRQFAALTAREWLGEEIALSPDGLKSVTGQFAPQFAGYQQQDPHELIMFMLDGIHEDLNRCRTKPMVEQVIGDSTNDLETSREAWHNHKLRNDSIVVDLFHGQLRSRCICPQCGLTTVVFDPYVAISLPISPPNQKVVDILFIPYDMQTAHKWLTVKVPRNASVKDYEDAVFRETNREVAVAFTADFQNGMRLYWDPTQARYSAALTIIAFEIPDDSLAYVPVQLEFNFAPEFSYMLTTKAPLFKPFLVEVNFMSITPEELQMQVDERLDYLWDGDILYLDSEENEITTNIYNNNSIPGFFKFNMKYNTNNNNNNKIEEIHLIKSDKSDVSKSDKLDENESVKSDKNNESESEESNKEKESENSDKSDETKSDKSEHSDKENETESSEKIDESSHLQKKDKNEEAKSDGSRSYRSYDSDSSEKPEEESKSDSDKSDTNEDKSESEVASSGKNMARTQHIFIGERNPKPFQFSRINQRFSVFSDESKSSEKGEELDEPKIISEHSEEKKSDKSEISDTYDSKSDKSDKSTHNEEEEEEKENQSHINKTPFFESDVHESSAIESHENEEEDNSHEEEISSHHEEEETKDEEDNSRSEINEFHHKEEDNSHKQELNHHEEETKNNAEIDLHHEEDNSHEEESKQEESNTHEIKIEANHEEETKNDETNSIEEQSHHEEETKQEEQNKDEEETHNIEETKQEEENNLNHEEEMKQEEVDSHEQQSENEVETKNEETDPQHEEINLNPIQNEENKPTLPEEGEKESNHVEIEETEQHHEPDNSYNQENTIHEETEKPNEEELNHQEENNEQNLENHENELNHEDENSKQNLENDAEPESIHEEESNNDENKPEEEEKEETDDSKQEEDKSEEETTNEEESQQEENQSNQESEEEKSEKEIEMKDPESNKESEEEQNIEEHQDSSIEHHEEIVENEVQQQEKQEIQNNEIHKETQINDSVIPQIAIDEEPEKHNEQQENKENLDEEDKQTHEEDTKDKEETHEIEENHVEENEKQDNNQQGIEENNEQQENKEDHAEEIKQTHEEEDSKENEKIHQEEIKENEKQEISIEETHENKEYEEEKQNEIVQNEANKEEPENHQEEIEVNLDESHEVSDNNEKEKENNKEETNHAESNEKKEENKINEFDELLKSFSKQIEEQKTNDEFDEILKSQEKSQPIKEDEKIVELDSLNLSETNAAANSPDSILKELEENAKEIPTETESESSEDSQKVINTLFPPSYETKTTEQPIYAPRPSSFSTFTVPAPLPSLSSQINSQISSQTPSLPEHPDRFPEDKYNENLTTEMIKIKNRLRLSSEGFNSNERVKIKQSYFSYASNFVPSPLHDNISSNVVTFQMNGSKMDVKKGFLIPELLFHTQTDNEKKTSNGDREQPVTLEQCFKYFKQEETLDEENTWFCPHCREHVMANKKMDIWSCPKLLVLQLKRFETTETGSVKDDRLVKFPNILDMKDHIVGPKPKSTVYKLYGVSEHFGSLTGGHCTAKATVPQKNGQRNWYYFNDSRCERSSFEDALSPAAYVLFYERIDGVEDDELPVVNDLNDTQAPDYSNSSSSSSYFSTFHGSLY</sequence>
<dbReference type="InterPro" id="IPR038765">
    <property type="entry name" value="Papain-like_cys_pep_sf"/>
</dbReference>
<dbReference type="InterPro" id="IPR028889">
    <property type="entry name" value="USP"/>
</dbReference>
<dbReference type="SUPFAM" id="SSF54001">
    <property type="entry name" value="Cysteine proteinases"/>
    <property type="match status" value="1"/>
</dbReference>
<keyword evidence="7" id="KW-0788">Thiol protease</keyword>
<dbReference type="Proteomes" id="UP000001542">
    <property type="component" value="Unassembled WGS sequence"/>
</dbReference>
<feature type="compositionally biased region" description="Basic and acidic residues" evidence="8">
    <location>
        <begin position="1313"/>
        <end position="1364"/>
    </location>
</feature>
<reference evidence="10" key="2">
    <citation type="journal article" date="2007" name="Science">
        <title>Draft genome sequence of the sexually transmitted pathogen Trichomonas vaginalis.</title>
        <authorList>
            <person name="Carlton J.M."/>
            <person name="Hirt R.P."/>
            <person name="Silva J.C."/>
            <person name="Delcher A.L."/>
            <person name="Schatz M."/>
            <person name="Zhao Q."/>
            <person name="Wortman J.R."/>
            <person name="Bidwell S.L."/>
            <person name="Alsmark U.C.M."/>
            <person name="Besteiro S."/>
            <person name="Sicheritz-Ponten T."/>
            <person name="Noel C.J."/>
            <person name="Dacks J.B."/>
            <person name="Foster P.G."/>
            <person name="Simillion C."/>
            <person name="Van de Peer Y."/>
            <person name="Miranda-Saavedra D."/>
            <person name="Barton G.J."/>
            <person name="Westrop G.D."/>
            <person name="Mueller S."/>
            <person name="Dessi D."/>
            <person name="Fiori P.L."/>
            <person name="Ren Q."/>
            <person name="Paulsen I."/>
            <person name="Zhang H."/>
            <person name="Bastida-Corcuera F.D."/>
            <person name="Simoes-Barbosa A."/>
            <person name="Brown M.T."/>
            <person name="Hayes R.D."/>
            <person name="Mukherjee M."/>
            <person name="Okumura C.Y."/>
            <person name="Schneider R."/>
            <person name="Smith A.J."/>
            <person name="Vanacova S."/>
            <person name="Villalvazo M."/>
            <person name="Haas B.J."/>
            <person name="Pertea M."/>
            <person name="Feldblyum T.V."/>
            <person name="Utterback T.R."/>
            <person name="Shu C.L."/>
            <person name="Osoegawa K."/>
            <person name="de Jong P.J."/>
            <person name="Hrdy I."/>
            <person name="Horvathova L."/>
            <person name="Zubacova Z."/>
            <person name="Dolezal P."/>
            <person name="Malik S.B."/>
            <person name="Logsdon J.M. Jr."/>
            <person name="Henze K."/>
            <person name="Gupta A."/>
            <person name="Wang C.C."/>
            <person name="Dunne R.L."/>
            <person name="Upcroft J.A."/>
            <person name="Upcroft P."/>
            <person name="White O."/>
            <person name="Salzberg S.L."/>
            <person name="Tang P."/>
            <person name="Chiu C.-H."/>
            <person name="Lee Y.-S."/>
            <person name="Embley T.M."/>
            <person name="Coombs G.H."/>
            <person name="Mottram J.C."/>
            <person name="Tachezy J."/>
            <person name="Fraser-Liggett C.M."/>
            <person name="Johnson P.J."/>
        </authorList>
    </citation>
    <scope>NUCLEOTIDE SEQUENCE [LARGE SCALE GENOMIC DNA]</scope>
    <source>
        <strain evidence="10">G3</strain>
    </source>
</reference>
<dbReference type="STRING" id="5722.A2FDH2"/>
<feature type="compositionally biased region" description="Acidic residues" evidence="8">
    <location>
        <begin position="1091"/>
        <end position="1105"/>
    </location>
</feature>
<dbReference type="Pfam" id="PF00443">
    <property type="entry name" value="UCH"/>
    <property type="match status" value="2"/>
</dbReference>
<feature type="compositionally biased region" description="Basic and acidic residues" evidence="8">
    <location>
        <begin position="1118"/>
        <end position="1133"/>
    </location>
</feature>
<dbReference type="InterPro" id="IPR050185">
    <property type="entry name" value="Ub_carboxyl-term_hydrolase"/>
</dbReference>
<dbReference type="VEuPathDB" id="TrichDB:TVAGG3_0481270"/>
<dbReference type="PANTHER" id="PTHR21646:SF24">
    <property type="entry name" value="UBIQUITIN CARBOXYL-TERMINAL HYDROLASE"/>
    <property type="match status" value="1"/>
</dbReference>
<dbReference type="GO" id="GO:0006508">
    <property type="term" value="P:proteolysis"/>
    <property type="evidence" value="ECO:0007669"/>
    <property type="project" value="UniProtKB-KW"/>
</dbReference>
<feature type="compositionally biased region" description="Basic and acidic residues" evidence="8">
    <location>
        <begin position="1272"/>
        <end position="1306"/>
    </location>
</feature>
<feature type="region of interest" description="Disordered" evidence="8">
    <location>
        <begin position="1780"/>
        <end position="1803"/>
    </location>
</feature>
<feature type="compositionally biased region" description="Basic and acidic residues" evidence="8">
    <location>
        <begin position="819"/>
        <end position="967"/>
    </location>
</feature>
<dbReference type="GO" id="GO:0004843">
    <property type="term" value="F:cysteine-type deubiquitinase activity"/>
    <property type="evidence" value="ECO:0007669"/>
    <property type="project" value="UniProtKB-EC"/>
</dbReference>
<gene>
    <name evidence="10" type="ORF">TVAG_353800</name>
</gene>
<dbReference type="InterPro" id="IPR001394">
    <property type="entry name" value="Peptidase_C19_UCH"/>
</dbReference>
<feature type="compositionally biased region" description="Polar residues" evidence="8">
    <location>
        <begin position="674"/>
        <end position="683"/>
    </location>
</feature>
<keyword evidence="4" id="KW-0645">Protease</keyword>
<dbReference type="PANTHER" id="PTHR21646">
    <property type="entry name" value="UBIQUITIN CARBOXYL-TERMINAL HYDROLASE"/>
    <property type="match status" value="1"/>
</dbReference>
<feature type="compositionally biased region" description="Basic and acidic residues" evidence="8">
    <location>
        <begin position="1012"/>
        <end position="1050"/>
    </location>
</feature>
<comment type="similarity">
    <text evidence="2">Belongs to the peptidase C19 family.</text>
</comment>
<keyword evidence="5" id="KW-0833">Ubl conjugation pathway</keyword>